<comment type="caution">
    <text evidence="8">The sequence shown here is derived from an EMBL/GenBank/DDBJ whole genome shotgun (WGS) entry which is preliminary data.</text>
</comment>
<keyword evidence="9" id="KW-1185">Reference proteome</keyword>
<sequence>MPEHRESWEIKAQKCRDILSASLKQEWLLPHDKLPSPDELDVSGFIKKSNALSDDELKITESSATELITRMRTGELTALATVTAFLKRAHIGHQLLNFATEFLTQEALARAAELDKIFLSTGKLVGPLHGLPISLKEHIGLKDRITNATYVALIDNITTDDALLVRLLKTAGAIPIVRTNGPQSLMHVDCHNPIYGATLNPYHRRLTPGGSSGGEGASIGFRCAVMGVGTDIGGSVRVPAGFCGVYGLRTTALRNPYKGVVLPGQGQESIRCVISPLANSIEDINLFQSAVLDQEPWEEETSLTPLPWRTVGPYKPQDIRVGIMWDDGLTRPHPPVRRALQHAAGRLQEAGVDVVDWEPYAHDLGMDMITDLYFPDAAQTQLELLHAGGEPIEPLTTNSFSWARPEAITVRENWDLNVRRDTYREEYHRLMKERGVDFILCPVNVGVATELGKGRNIPYTAIWNILDQPAVSIPTGLKLDPEIDMVEPDYTCRSAAEEYEYKRYVPELFANAPIGLQVVGKHYRDEETVMAAALIASLVQVQSD</sequence>
<dbReference type="GeneID" id="89975042"/>
<evidence type="ECO:0000256" key="4">
    <source>
        <dbReference type="ARBA" id="ARBA00022801"/>
    </source>
</evidence>
<evidence type="ECO:0000256" key="1">
    <source>
        <dbReference type="ARBA" id="ARBA00001311"/>
    </source>
</evidence>
<proteinExistence type="inferred from homology"/>
<feature type="domain" description="Amidase" evidence="7">
    <location>
        <begin position="81"/>
        <end position="528"/>
    </location>
</feature>
<dbReference type="Proteomes" id="UP001358417">
    <property type="component" value="Unassembled WGS sequence"/>
</dbReference>
<dbReference type="PROSITE" id="PS00571">
    <property type="entry name" value="AMIDASES"/>
    <property type="match status" value="1"/>
</dbReference>
<dbReference type="RefSeq" id="XP_064702912.1">
    <property type="nucleotide sequence ID" value="XM_064850430.1"/>
</dbReference>
<feature type="binding site" evidence="6">
    <location>
        <position position="185"/>
    </location>
    <ligand>
        <name>substrate</name>
    </ligand>
</feature>
<dbReference type="EC" id="3.5.1.4" evidence="3"/>
<dbReference type="InterPro" id="IPR023631">
    <property type="entry name" value="Amidase_dom"/>
</dbReference>
<evidence type="ECO:0000256" key="2">
    <source>
        <dbReference type="ARBA" id="ARBA00009199"/>
    </source>
</evidence>
<dbReference type="Gene3D" id="3.90.1300.10">
    <property type="entry name" value="Amidase signature (AS) domain"/>
    <property type="match status" value="1"/>
</dbReference>
<evidence type="ECO:0000256" key="6">
    <source>
        <dbReference type="PIRSR" id="PIRSR001221-2"/>
    </source>
</evidence>
<feature type="binding site" evidence="6">
    <location>
        <begin position="232"/>
        <end position="235"/>
    </location>
    <ligand>
        <name>substrate</name>
    </ligand>
</feature>
<comment type="similarity">
    <text evidence="2">Belongs to the amidase family.</text>
</comment>
<comment type="catalytic activity">
    <reaction evidence="1">
        <text>a monocarboxylic acid amide + H2O = a monocarboxylate + NH4(+)</text>
        <dbReference type="Rhea" id="RHEA:12020"/>
        <dbReference type="ChEBI" id="CHEBI:15377"/>
        <dbReference type="ChEBI" id="CHEBI:28938"/>
        <dbReference type="ChEBI" id="CHEBI:35757"/>
        <dbReference type="ChEBI" id="CHEBI:83628"/>
        <dbReference type="EC" id="3.5.1.4"/>
    </reaction>
</comment>
<protein>
    <recommendedName>
        <fullName evidence="3">amidase</fullName>
        <ecNumber evidence="3">3.5.1.4</ecNumber>
    </recommendedName>
</protein>
<dbReference type="GO" id="GO:0004040">
    <property type="term" value="F:amidase activity"/>
    <property type="evidence" value="ECO:0007669"/>
    <property type="project" value="UniProtKB-EC"/>
</dbReference>
<feature type="active site" description="Charge relay system" evidence="5">
    <location>
        <position position="211"/>
    </location>
</feature>
<reference evidence="8 9" key="1">
    <citation type="submission" date="2023-08" db="EMBL/GenBank/DDBJ databases">
        <title>Black Yeasts Isolated from many extreme environments.</title>
        <authorList>
            <person name="Coleine C."/>
            <person name="Stajich J.E."/>
            <person name="Selbmann L."/>
        </authorList>
    </citation>
    <scope>NUCLEOTIDE SEQUENCE [LARGE SCALE GENOMIC DNA]</scope>
    <source>
        <strain evidence="8 9">CCFEE 5792</strain>
    </source>
</reference>
<dbReference type="PANTHER" id="PTHR46072:SF4">
    <property type="entry name" value="AMIDASE C550.07-RELATED"/>
    <property type="match status" value="1"/>
</dbReference>
<dbReference type="AlphaFoldDB" id="A0AAV9N051"/>
<dbReference type="InterPro" id="IPR020556">
    <property type="entry name" value="Amidase_CS"/>
</dbReference>
<dbReference type="EMBL" id="JAVRRD010000026">
    <property type="protein sequence ID" value="KAK5047350.1"/>
    <property type="molecule type" value="Genomic_DNA"/>
</dbReference>
<dbReference type="SUPFAM" id="SSF75304">
    <property type="entry name" value="Amidase signature (AS) enzymes"/>
    <property type="match status" value="1"/>
</dbReference>
<dbReference type="PANTHER" id="PTHR46072">
    <property type="entry name" value="AMIDASE-RELATED-RELATED"/>
    <property type="match status" value="1"/>
</dbReference>
<name>A0AAV9N051_9EURO</name>
<dbReference type="InterPro" id="IPR036928">
    <property type="entry name" value="AS_sf"/>
</dbReference>
<feature type="active site" description="Acyl-ester intermediate" evidence="5">
    <location>
        <position position="235"/>
    </location>
</feature>
<feature type="binding site" evidence="6">
    <location>
        <position position="211"/>
    </location>
    <ligand>
        <name>substrate</name>
    </ligand>
</feature>
<evidence type="ECO:0000259" key="7">
    <source>
        <dbReference type="Pfam" id="PF01425"/>
    </source>
</evidence>
<keyword evidence="4" id="KW-0378">Hydrolase</keyword>
<gene>
    <name evidence="8" type="ORF">LTR84_006873</name>
</gene>
<evidence type="ECO:0000313" key="9">
    <source>
        <dbReference type="Proteomes" id="UP001358417"/>
    </source>
</evidence>
<dbReference type="Pfam" id="PF01425">
    <property type="entry name" value="Amidase"/>
    <property type="match status" value="1"/>
</dbReference>
<organism evidence="8 9">
    <name type="scientific">Exophiala bonariae</name>
    <dbReference type="NCBI Taxonomy" id="1690606"/>
    <lineage>
        <taxon>Eukaryota</taxon>
        <taxon>Fungi</taxon>
        <taxon>Dikarya</taxon>
        <taxon>Ascomycota</taxon>
        <taxon>Pezizomycotina</taxon>
        <taxon>Eurotiomycetes</taxon>
        <taxon>Chaetothyriomycetidae</taxon>
        <taxon>Chaetothyriales</taxon>
        <taxon>Herpotrichiellaceae</taxon>
        <taxon>Exophiala</taxon>
    </lineage>
</organism>
<feature type="active site" description="Charge relay system" evidence="5">
    <location>
        <position position="136"/>
    </location>
</feature>
<evidence type="ECO:0000256" key="5">
    <source>
        <dbReference type="PIRSR" id="PIRSR001221-1"/>
    </source>
</evidence>
<accession>A0AAV9N051</accession>
<evidence type="ECO:0000313" key="8">
    <source>
        <dbReference type="EMBL" id="KAK5047350.1"/>
    </source>
</evidence>
<dbReference type="PIRSF" id="PIRSF001221">
    <property type="entry name" value="Amidase_fungi"/>
    <property type="match status" value="1"/>
</dbReference>
<evidence type="ECO:0000256" key="3">
    <source>
        <dbReference type="ARBA" id="ARBA00012922"/>
    </source>
</evidence>